<accession>A0ABV9QYR3</accession>
<protein>
    <submittedName>
        <fullName evidence="2">Uncharacterized protein</fullName>
    </submittedName>
</protein>
<organism evidence="2 3">
    <name type="scientific">Dokdonella ginsengisoli</name>
    <dbReference type="NCBI Taxonomy" id="363846"/>
    <lineage>
        <taxon>Bacteria</taxon>
        <taxon>Pseudomonadati</taxon>
        <taxon>Pseudomonadota</taxon>
        <taxon>Gammaproteobacteria</taxon>
        <taxon>Lysobacterales</taxon>
        <taxon>Rhodanobacteraceae</taxon>
        <taxon>Dokdonella</taxon>
    </lineage>
</organism>
<evidence type="ECO:0000313" key="3">
    <source>
        <dbReference type="Proteomes" id="UP001595886"/>
    </source>
</evidence>
<gene>
    <name evidence="2" type="ORF">ACFO6Q_09865</name>
</gene>
<evidence type="ECO:0000256" key="1">
    <source>
        <dbReference type="SAM" id="SignalP"/>
    </source>
</evidence>
<sequence>MTRATLAAFLAFASTLGAATARAEPAVWRFDFPDFATSAYTFGYFGDEEGPFTGRIVSTTLVIHYTTQDAQDAANFYYTFDVPTLDGTETHIHVEGADQGWSGQGTFDYVIENTDRFNGTIRTGRFATEMDGGGAFTDSYIEFTVDAEPRDPIFDDGFESLE</sequence>
<feature type="signal peptide" evidence="1">
    <location>
        <begin position="1"/>
        <end position="23"/>
    </location>
</feature>
<evidence type="ECO:0000313" key="2">
    <source>
        <dbReference type="EMBL" id="MFC4820632.1"/>
    </source>
</evidence>
<reference evidence="3" key="1">
    <citation type="journal article" date="2019" name="Int. J. Syst. Evol. Microbiol.">
        <title>The Global Catalogue of Microorganisms (GCM) 10K type strain sequencing project: providing services to taxonomists for standard genome sequencing and annotation.</title>
        <authorList>
            <consortium name="The Broad Institute Genomics Platform"/>
            <consortium name="The Broad Institute Genome Sequencing Center for Infectious Disease"/>
            <person name="Wu L."/>
            <person name="Ma J."/>
        </authorList>
    </citation>
    <scope>NUCLEOTIDE SEQUENCE [LARGE SCALE GENOMIC DNA]</scope>
    <source>
        <strain evidence="3">CCUG 30340</strain>
    </source>
</reference>
<keyword evidence="1" id="KW-0732">Signal</keyword>
<proteinExistence type="predicted"/>
<keyword evidence="3" id="KW-1185">Reference proteome</keyword>
<dbReference type="Proteomes" id="UP001595886">
    <property type="component" value="Unassembled WGS sequence"/>
</dbReference>
<dbReference type="EMBL" id="JBHSHD010000007">
    <property type="protein sequence ID" value="MFC4820632.1"/>
    <property type="molecule type" value="Genomic_DNA"/>
</dbReference>
<name>A0ABV9QYR3_9GAMM</name>
<feature type="chain" id="PRO_5047067876" evidence="1">
    <location>
        <begin position="24"/>
        <end position="162"/>
    </location>
</feature>
<dbReference type="RefSeq" id="WP_380020507.1">
    <property type="nucleotide sequence ID" value="NZ_JBHSHD010000007.1"/>
</dbReference>
<comment type="caution">
    <text evidence="2">The sequence shown here is derived from an EMBL/GenBank/DDBJ whole genome shotgun (WGS) entry which is preliminary data.</text>
</comment>